<organism evidence="5 6">
    <name type="scientific">Stachybotrys elegans</name>
    <dbReference type="NCBI Taxonomy" id="80388"/>
    <lineage>
        <taxon>Eukaryota</taxon>
        <taxon>Fungi</taxon>
        <taxon>Dikarya</taxon>
        <taxon>Ascomycota</taxon>
        <taxon>Pezizomycotina</taxon>
        <taxon>Sordariomycetes</taxon>
        <taxon>Hypocreomycetidae</taxon>
        <taxon>Hypocreales</taxon>
        <taxon>Stachybotryaceae</taxon>
        <taxon>Stachybotrys</taxon>
    </lineage>
</organism>
<dbReference type="InterPro" id="IPR002110">
    <property type="entry name" value="Ankyrin_rpt"/>
</dbReference>
<feature type="repeat" description="ANK" evidence="2">
    <location>
        <begin position="748"/>
        <end position="770"/>
    </location>
</feature>
<keyword evidence="6" id="KW-1185">Reference proteome</keyword>
<dbReference type="PANTHER" id="PTHR10039">
    <property type="entry name" value="AMELOGENIN"/>
    <property type="match status" value="1"/>
</dbReference>
<dbReference type="InterPro" id="IPR036770">
    <property type="entry name" value="Ankyrin_rpt-contain_sf"/>
</dbReference>
<comment type="caution">
    <text evidence="5">The sequence shown here is derived from an EMBL/GenBank/DDBJ whole genome shotgun (WGS) entry which is preliminary data.</text>
</comment>
<dbReference type="PROSITE" id="PS50297">
    <property type="entry name" value="ANK_REP_REGION"/>
    <property type="match status" value="1"/>
</dbReference>
<evidence type="ECO:0000259" key="3">
    <source>
        <dbReference type="Pfam" id="PF22939"/>
    </source>
</evidence>
<dbReference type="Gene3D" id="3.40.50.300">
    <property type="entry name" value="P-loop containing nucleotide triphosphate hydrolases"/>
    <property type="match status" value="1"/>
</dbReference>
<name>A0A8K0WMY7_9HYPO</name>
<dbReference type="Pfam" id="PF12796">
    <property type="entry name" value="Ank_2"/>
    <property type="match status" value="2"/>
</dbReference>
<dbReference type="InterPro" id="IPR027417">
    <property type="entry name" value="P-loop_NTPase"/>
</dbReference>
<dbReference type="Pfam" id="PF22939">
    <property type="entry name" value="WHD_GPIID"/>
    <property type="match status" value="1"/>
</dbReference>
<dbReference type="PROSITE" id="PS50088">
    <property type="entry name" value="ANK_REPEAT"/>
    <property type="match status" value="4"/>
</dbReference>
<protein>
    <submittedName>
        <fullName evidence="5">Ankyrin repeat-containing domain protein</fullName>
    </submittedName>
</protein>
<dbReference type="OrthoDB" id="1577640at2759"/>
<reference evidence="5" key="1">
    <citation type="journal article" date="2021" name="Nat. Commun.">
        <title>Genetic determinants of endophytism in the Arabidopsis root mycobiome.</title>
        <authorList>
            <person name="Mesny F."/>
            <person name="Miyauchi S."/>
            <person name="Thiergart T."/>
            <person name="Pickel B."/>
            <person name="Atanasova L."/>
            <person name="Karlsson M."/>
            <person name="Huettel B."/>
            <person name="Barry K.W."/>
            <person name="Haridas S."/>
            <person name="Chen C."/>
            <person name="Bauer D."/>
            <person name="Andreopoulos W."/>
            <person name="Pangilinan J."/>
            <person name="LaButti K."/>
            <person name="Riley R."/>
            <person name="Lipzen A."/>
            <person name="Clum A."/>
            <person name="Drula E."/>
            <person name="Henrissat B."/>
            <person name="Kohler A."/>
            <person name="Grigoriev I.V."/>
            <person name="Martin F.M."/>
            <person name="Hacquard S."/>
        </authorList>
    </citation>
    <scope>NUCLEOTIDE SEQUENCE</scope>
    <source>
        <strain evidence="5">MPI-CAGE-CH-0235</strain>
    </source>
</reference>
<dbReference type="Proteomes" id="UP000813444">
    <property type="component" value="Unassembled WGS sequence"/>
</dbReference>
<dbReference type="SUPFAM" id="SSF48403">
    <property type="entry name" value="Ankyrin repeat"/>
    <property type="match status" value="1"/>
</dbReference>
<feature type="domain" description="GPI inositol-deacylase winged helix" evidence="3">
    <location>
        <begin position="451"/>
        <end position="526"/>
    </location>
</feature>
<keyword evidence="2" id="KW-0040">ANK repeat</keyword>
<gene>
    <name evidence="5" type="ORF">B0I35DRAFT_439238</name>
</gene>
<dbReference type="Pfam" id="PF00023">
    <property type="entry name" value="Ank"/>
    <property type="match status" value="1"/>
</dbReference>
<proteinExistence type="predicted"/>
<dbReference type="Pfam" id="PF24883">
    <property type="entry name" value="NPHP3_N"/>
    <property type="match status" value="1"/>
</dbReference>
<evidence type="ECO:0000256" key="1">
    <source>
        <dbReference type="ARBA" id="ARBA00022737"/>
    </source>
</evidence>
<feature type="domain" description="Nephrocystin 3-like N-terminal" evidence="4">
    <location>
        <begin position="174"/>
        <end position="336"/>
    </location>
</feature>
<dbReference type="PANTHER" id="PTHR10039:SF15">
    <property type="entry name" value="NACHT DOMAIN-CONTAINING PROTEIN"/>
    <property type="match status" value="1"/>
</dbReference>
<feature type="repeat" description="ANK" evidence="2">
    <location>
        <begin position="881"/>
        <end position="914"/>
    </location>
</feature>
<dbReference type="InterPro" id="IPR056884">
    <property type="entry name" value="NPHP3-like_N"/>
</dbReference>
<evidence type="ECO:0000259" key="4">
    <source>
        <dbReference type="Pfam" id="PF24883"/>
    </source>
</evidence>
<evidence type="ECO:0000313" key="5">
    <source>
        <dbReference type="EMBL" id="KAH7310535.1"/>
    </source>
</evidence>
<dbReference type="SUPFAM" id="SSF52540">
    <property type="entry name" value="P-loop containing nucleoside triphosphate hydrolases"/>
    <property type="match status" value="1"/>
</dbReference>
<dbReference type="AlphaFoldDB" id="A0A8K0WMY7"/>
<dbReference type="EMBL" id="JAGPNK010000012">
    <property type="protein sequence ID" value="KAH7310535.1"/>
    <property type="molecule type" value="Genomic_DNA"/>
</dbReference>
<accession>A0A8K0WMY7</accession>
<sequence length="1123" mass="126027">MSFGFSVGDFLAVLTLANKIRKDFSGAPAQFKDIAQDVRSLTIVIQDANAHVDQMSESQAANFQEILSACYTLLQRLRDVLVNCSIVAEPQKGKKTTRLWKRLRWRPEEIAELRSQITSKITLLNAYNDQATSHNVAKLVQHSDDKTRRALLEWVSSVDYITQQNYLTGRLQIGSRKWLFDSDKYSDWRKSKGQILYCPGDPGTGKTFTTAMVVETLQAETQSKDNHLCTYVYCTYQTHDQDIQSLLCSLLRNALHQALSIPDSIISLCEERKKANRPFLRDEILNILELLYKQFDRVNLIVDALDELPIQVGRPFIADLLKLRDKSGVNLFVTSRPIPELQHPFAAQGALFMEIRASDEDVHQYLKDAMFQLPGFVRRSPALQTEIITTITKASDGMFLLAELHLRSLTYKKSLTALRTALSRLSIGSDAYDKAYEDSMARIAGLGPDSENLAKQALLILSCARQPLQPEDLAYSLSVEPDSTAIDDDNVPDMEDVVRVCAGLVIIDTESNLVRLVHKSTQEYFERNRSRWFPNANKAMAHLCIQYKEMATAVFASSPERDRRELPFWQYADANWAYHALLANGGGEIAREKAPDALKNSDLSTSFYSLSRLAVSLLAKDVAGSLHSALVNACRERRYALVDLLLTVNSYDLNRTARLLDPTLFPVNNQGSISDTTEALTKVVLAEPKGNPRQKKRFRKTRLWSYVKPEWYMRDDDILLIIAILGNDRQMVELLLSHGADPNIPDCDGNTAMMVAARYGHEDLLSYLLSIPSIKTDHDSTVSWPPLLWAVRYGHLGCVKLLLDRVDRNYRDDSGVNAACIAAGNGHLDLLKELLKWSDVELDSDPETNCPSALEVAMKIYQWEAVMLLIPLSDCNSKWHDGSMALHYSVAMRRLDAVRLLLAQNNVDVNARDRKGSTLLHVLTSSSEQADIDLLNTLEGAGIDVNIQDNKGHTALITLATTGCNMLLANYLLSRQDTDLTLKDERGNTVLLLAASRLGEVFEAEVLVRALMRDPRVDKHHANKKGRNVLYWLIKGGSEGMIRDAAGDARLAADFAKVFDDGGTLLLYAAKYERSLEVTRLLQSLSPPKFMDLPDKRGDTPRRVMSRTTHKVFTKWTGLFGSP</sequence>
<keyword evidence="1" id="KW-0677">Repeat</keyword>
<dbReference type="InterPro" id="IPR054471">
    <property type="entry name" value="GPIID_WHD"/>
</dbReference>
<evidence type="ECO:0000256" key="2">
    <source>
        <dbReference type="PROSITE-ProRule" id="PRU00023"/>
    </source>
</evidence>
<feature type="repeat" description="ANK" evidence="2">
    <location>
        <begin position="915"/>
        <end position="950"/>
    </location>
</feature>
<dbReference type="SMART" id="SM00248">
    <property type="entry name" value="ANK"/>
    <property type="match status" value="10"/>
</dbReference>
<feature type="repeat" description="ANK" evidence="2">
    <location>
        <begin position="715"/>
        <end position="747"/>
    </location>
</feature>
<evidence type="ECO:0000313" key="6">
    <source>
        <dbReference type="Proteomes" id="UP000813444"/>
    </source>
</evidence>
<dbReference type="Gene3D" id="1.25.40.20">
    <property type="entry name" value="Ankyrin repeat-containing domain"/>
    <property type="match status" value="3"/>
</dbReference>